<sequence length="287" mass="30313">MKIDLHAHSNVSDGTQPPAQLVAAALAAGVDVMALTDHDSTAGWAAALVAARALGVGLVPGMEISCTTDRGISVHLLCYLHDPTHQGLLAEITKAKEARQSRAERMVLRLAEDYPLSWDDVSAHVAPGATVGRPHIADALVAAGIVSDRNEAFATILTSHSRYFVSHYAPDPVLAVQLVRAAGGVPVFAHPVASSRGRVVDAQVFHDMIDAGLLGVEVDHRDNPPEGRAWLRNLASKNGLLVTGSSDYHGAGKPNLLGENTTRPEVLESILALATGARAYLPHQLQM</sequence>
<dbReference type="CDD" id="cd07438">
    <property type="entry name" value="PHP_HisPPase_AMP"/>
    <property type="match status" value="1"/>
</dbReference>
<dbReference type="InterPro" id="IPR016195">
    <property type="entry name" value="Pol/histidinol_Pase-like"/>
</dbReference>
<organism evidence="2 3">
    <name type="scientific">Arthrobacter cryoconiti</name>
    <dbReference type="NCBI Taxonomy" id="748907"/>
    <lineage>
        <taxon>Bacteria</taxon>
        <taxon>Bacillati</taxon>
        <taxon>Actinomycetota</taxon>
        <taxon>Actinomycetes</taxon>
        <taxon>Micrococcales</taxon>
        <taxon>Micrococcaceae</taxon>
        <taxon>Arthrobacter</taxon>
    </lineage>
</organism>
<dbReference type="InterPro" id="IPR004013">
    <property type="entry name" value="PHP_dom"/>
</dbReference>
<evidence type="ECO:0000313" key="3">
    <source>
        <dbReference type="Proteomes" id="UP001595773"/>
    </source>
</evidence>
<dbReference type="PANTHER" id="PTHR42924">
    <property type="entry name" value="EXONUCLEASE"/>
    <property type="match status" value="1"/>
</dbReference>
<dbReference type="SMART" id="SM00481">
    <property type="entry name" value="POLIIIAc"/>
    <property type="match status" value="1"/>
</dbReference>
<dbReference type="InterPro" id="IPR003141">
    <property type="entry name" value="Pol/His_phosphatase_N"/>
</dbReference>
<comment type="caution">
    <text evidence="2">The sequence shown here is derived from an EMBL/GenBank/DDBJ whole genome shotgun (WGS) entry which is preliminary data.</text>
</comment>
<dbReference type="RefSeq" id="WP_230067245.1">
    <property type="nucleotide sequence ID" value="NZ_BAABLL010000003.1"/>
</dbReference>
<reference evidence="3" key="1">
    <citation type="journal article" date="2019" name="Int. J. Syst. Evol. Microbiol.">
        <title>The Global Catalogue of Microorganisms (GCM) 10K type strain sequencing project: providing services to taxonomists for standard genome sequencing and annotation.</title>
        <authorList>
            <consortium name="The Broad Institute Genomics Platform"/>
            <consortium name="The Broad Institute Genome Sequencing Center for Infectious Disease"/>
            <person name="Wu L."/>
            <person name="Ma J."/>
        </authorList>
    </citation>
    <scope>NUCLEOTIDE SEQUENCE [LARGE SCALE GENOMIC DNA]</scope>
    <source>
        <strain evidence="3">CGMCC 1.10698</strain>
    </source>
</reference>
<dbReference type="Pfam" id="PF02811">
    <property type="entry name" value="PHP"/>
    <property type="match status" value="1"/>
</dbReference>
<proteinExistence type="predicted"/>
<dbReference type="InterPro" id="IPR052018">
    <property type="entry name" value="PHP_domain"/>
</dbReference>
<keyword evidence="3" id="KW-1185">Reference proteome</keyword>
<dbReference type="PANTHER" id="PTHR42924:SF3">
    <property type="entry name" value="POLYMERASE_HISTIDINOL PHOSPHATASE N-TERMINAL DOMAIN-CONTAINING PROTEIN"/>
    <property type="match status" value="1"/>
</dbReference>
<protein>
    <submittedName>
        <fullName evidence="2">PHP domain-containing protein</fullName>
    </submittedName>
</protein>
<dbReference type="EMBL" id="JBHSCQ010000006">
    <property type="protein sequence ID" value="MFC4265219.1"/>
    <property type="molecule type" value="Genomic_DNA"/>
</dbReference>
<dbReference type="Gene3D" id="3.20.20.140">
    <property type="entry name" value="Metal-dependent hydrolases"/>
    <property type="match status" value="1"/>
</dbReference>
<evidence type="ECO:0000259" key="1">
    <source>
        <dbReference type="SMART" id="SM00481"/>
    </source>
</evidence>
<dbReference type="Gene3D" id="1.10.150.650">
    <property type="match status" value="1"/>
</dbReference>
<gene>
    <name evidence="2" type="ORF">ACFOW9_06360</name>
</gene>
<feature type="domain" description="Polymerase/histidinol phosphatase N-terminal" evidence="1">
    <location>
        <begin position="3"/>
        <end position="68"/>
    </location>
</feature>
<evidence type="ECO:0000313" key="2">
    <source>
        <dbReference type="EMBL" id="MFC4265219.1"/>
    </source>
</evidence>
<dbReference type="Proteomes" id="UP001595773">
    <property type="component" value="Unassembled WGS sequence"/>
</dbReference>
<name>A0ABV8R1T1_9MICC</name>
<dbReference type="SUPFAM" id="SSF89550">
    <property type="entry name" value="PHP domain-like"/>
    <property type="match status" value="1"/>
</dbReference>
<accession>A0ABV8R1T1</accession>